<sequence>MIKKLVLGSAILLVTNAFAQDELHFKGNIKGIPNDAQVWLSVGKEQKEMEVKDGKFDVRLPLEGPESVFLYLKQDNEFKHAVFYLGNEEVWIEGSVEDFPSNLQAQNSKHDALRYQEYLLTKDLQAQMDELEDEAYELIEGGADKDSLYEVYMGIPSGKVTKVRQQLKVKEFDFIREHINTDYGRFLLKFNTTDFTTAQFKTLVEEVDPVYKSTKEIQFIQALVDYPTLQQGDQFYDFKALDNNQQQVNFKSFFDGRYVLLDFSTWFCGYCHRAAPLTAEMAEQLEDKLNYVTYYVDNDEDSLALYFGLKENKGTLLWNKEGEFNSTLAKYRQTGTPHYVLFDPKGKVVEVFEGIKDDFPEQIKKYIQG</sequence>
<dbReference type="InterPro" id="IPR013740">
    <property type="entry name" value="Redoxin"/>
</dbReference>
<evidence type="ECO:0000313" key="4">
    <source>
        <dbReference type="Proteomes" id="UP000596202"/>
    </source>
</evidence>
<proteinExistence type="predicted"/>
<feature type="domain" description="Thioredoxin" evidence="2">
    <location>
        <begin position="229"/>
        <end position="369"/>
    </location>
</feature>
<dbReference type="InterPro" id="IPR050553">
    <property type="entry name" value="Thioredoxin_ResA/DsbE_sf"/>
</dbReference>
<dbReference type="EMBL" id="CP068108">
    <property type="protein sequence ID" value="QQU00244.1"/>
    <property type="molecule type" value="Genomic_DNA"/>
</dbReference>
<gene>
    <name evidence="3" type="ORF">I6I88_00255</name>
</gene>
<evidence type="ECO:0000256" key="1">
    <source>
        <dbReference type="SAM" id="SignalP"/>
    </source>
</evidence>
<dbReference type="SUPFAM" id="SSF52833">
    <property type="entry name" value="Thioredoxin-like"/>
    <property type="match status" value="1"/>
</dbReference>
<keyword evidence="1" id="KW-0732">Signal</keyword>
<protein>
    <submittedName>
        <fullName evidence="3">Redoxin family protein</fullName>
    </submittedName>
</protein>
<dbReference type="GO" id="GO:0016491">
    <property type="term" value="F:oxidoreductase activity"/>
    <property type="evidence" value="ECO:0007669"/>
    <property type="project" value="InterPro"/>
</dbReference>
<dbReference type="OrthoDB" id="979391at2"/>
<dbReference type="GeneID" id="93526057"/>
<evidence type="ECO:0000259" key="2">
    <source>
        <dbReference type="PROSITE" id="PS51352"/>
    </source>
</evidence>
<evidence type="ECO:0000313" key="3">
    <source>
        <dbReference type="EMBL" id="QQU00244.1"/>
    </source>
</evidence>
<feature type="chain" id="PRO_5040276599" evidence="1">
    <location>
        <begin position="20"/>
        <end position="369"/>
    </location>
</feature>
<dbReference type="InterPro" id="IPR013766">
    <property type="entry name" value="Thioredoxin_domain"/>
</dbReference>
<dbReference type="PROSITE" id="PS51352">
    <property type="entry name" value="THIOREDOXIN_2"/>
    <property type="match status" value="1"/>
</dbReference>
<dbReference type="PANTHER" id="PTHR42852">
    <property type="entry name" value="THIOL:DISULFIDE INTERCHANGE PROTEIN DSBE"/>
    <property type="match status" value="1"/>
</dbReference>
<organism evidence="3 4">
    <name type="scientific">Myroides odoratus</name>
    <name type="common">Flavobacterium odoratum</name>
    <dbReference type="NCBI Taxonomy" id="256"/>
    <lineage>
        <taxon>Bacteria</taxon>
        <taxon>Pseudomonadati</taxon>
        <taxon>Bacteroidota</taxon>
        <taxon>Flavobacteriia</taxon>
        <taxon>Flavobacteriales</taxon>
        <taxon>Flavobacteriaceae</taxon>
        <taxon>Myroides</taxon>
    </lineage>
</organism>
<name>A0A9Q7EAP4_MYROD</name>
<feature type="signal peptide" evidence="1">
    <location>
        <begin position="1"/>
        <end position="19"/>
    </location>
</feature>
<dbReference type="Proteomes" id="UP000596202">
    <property type="component" value="Chromosome"/>
</dbReference>
<dbReference type="Pfam" id="PF08534">
    <property type="entry name" value="Redoxin"/>
    <property type="match status" value="1"/>
</dbReference>
<dbReference type="InterPro" id="IPR036249">
    <property type="entry name" value="Thioredoxin-like_sf"/>
</dbReference>
<dbReference type="AlphaFoldDB" id="A0A9Q7EAP4"/>
<dbReference type="Gene3D" id="3.40.30.10">
    <property type="entry name" value="Glutaredoxin"/>
    <property type="match status" value="1"/>
</dbReference>
<accession>A0A9Q7EAP4</accession>
<reference evidence="3 4" key="1">
    <citation type="submission" date="2021-01" db="EMBL/GenBank/DDBJ databases">
        <title>FDA dAtabase for Regulatory Grade micrObial Sequences (FDA-ARGOS): Supporting development and validation of Infectious Disease Dx tests.</title>
        <authorList>
            <person name="Sproer C."/>
            <person name="Gronow S."/>
            <person name="Severitt S."/>
            <person name="Schroder I."/>
            <person name="Tallon L."/>
            <person name="Sadzewicz L."/>
            <person name="Zhao X."/>
            <person name="Boylan J."/>
            <person name="Ott S."/>
            <person name="Bowen H."/>
            <person name="Vavikolanu K."/>
            <person name="Mehta A."/>
            <person name="Aluvathingal J."/>
            <person name="Nadendla S."/>
            <person name="Lowell S."/>
            <person name="Myers T."/>
            <person name="Yan Y."/>
            <person name="Sichtig H."/>
        </authorList>
    </citation>
    <scope>NUCLEOTIDE SEQUENCE [LARGE SCALE GENOMIC DNA]</scope>
    <source>
        <strain evidence="3 4">FDAARGOS_1131</strain>
    </source>
</reference>
<dbReference type="RefSeq" id="WP_002989402.1">
    <property type="nucleotide sequence ID" value="NZ_CP068108.1"/>
</dbReference>
<dbReference type="PANTHER" id="PTHR42852:SF13">
    <property type="entry name" value="PROTEIN DIPZ"/>
    <property type="match status" value="1"/>
</dbReference>